<gene>
    <name evidence="1" type="ORF">Cph01nite_36450</name>
</gene>
<accession>A0ABQ4DRC4</accession>
<name>A0ABQ4DRC4_9CELL</name>
<evidence type="ECO:0000313" key="2">
    <source>
        <dbReference type="Proteomes" id="UP000614741"/>
    </source>
</evidence>
<proteinExistence type="predicted"/>
<dbReference type="Proteomes" id="UP000614741">
    <property type="component" value="Unassembled WGS sequence"/>
</dbReference>
<sequence length="145" mass="15269">MALFRRRPEVPADVAVGFHAAEAPAMQRSILAALGLGDNPADAVVPARLRVERGADDRLVLVWRNVIVGFVPAEATAALATALTAAGGATLVVPGVAHRTGRTWRLWVGDVPSAGFPDVPDGLDTLAPPETTILGVPVRRLDERR</sequence>
<organism evidence="1 2">
    <name type="scientific">Cellulomonas phragmiteti</name>
    <dbReference type="NCBI Taxonomy" id="478780"/>
    <lineage>
        <taxon>Bacteria</taxon>
        <taxon>Bacillati</taxon>
        <taxon>Actinomycetota</taxon>
        <taxon>Actinomycetes</taxon>
        <taxon>Micrococcales</taxon>
        <taxon>Cellulomonadaceae</taxon>
        <taxon>Cellulomonas</taxon>
    </lineage>
</organism>
<comment type="caution">
    <text evidence="1">The sequence shown here is derived from an EMBL/GenBank/DDBJ whole genome shotgun (WGS) entry which is preliminary data.</text>
</comment>
<dbReference type="EMBL" id="BONP01000043">
    <property type="protein sequence ID" value="GIG41883.1"/>
    <property type="molecule type" value="Genomic_DNA"/>
</dbReference>
<protein>
    <recommendedName>
        <fullName evidence="3">HIRAN domain-containing protein</fullName>
    </recommendedName>
</protein>
<evidence type="ECO:0008006" key="3">
    <source>
        <dbReference type="Google" id="ProtNLM"/>
    </source>
</evidence>
<reference evidence="1 2" key="1">
    <citation type="submission" date="2021-01" db="EMBL/GenBank/DDBJ databases">
        <title>Whole genome shotgun sequence of Cellulomonas phragmiteti NBRC 110785.</title>
        <authorList>
            <person name="Komaki H."/>
            <person name="Tamura T."/>
        </authorList>
    </citation>
    <scope>NUCLEOTIDE SEQUENCE [LARGE SCALE GENOMIC DNA]</scope>
    <source>
        <strain evidence="1 2">NBRC 110785</strain>
    </source>
</reference>
<dbReference type="RefSeq" id="WP_239069360.1">
    <property type="nucleotide sequence ID" value="NZ_BONP01000043.1"/>
</dbReference>
<keyword evidence="2" id="KW-1185">Reference proteome</keyword>
<evidence type="ECO:0000313" key="1">
    <source>
        <dbReference type="EMBL" id="GIG41883.1"/>
    </source>
</evidence>